<keyword evidence="2" id="KW-0812">Transmembrane</keyword>
<sequence>MPHLDLTYFLNQCFWCTFIFLLVYFTAGKQFFLIYTKTLKNRKDLINDYIDKSKEILDKAKYIEEQIEKSKKILSNDIQEQEKNLRKKIFNIKNERLITLKKDIENKNLAHKIFLNKLKENLVQDFNQYSDDIKEKINLYLLEK</sequence>
<feature type="transmembrane region" description="Helical" evidence="2">
    <location>
        <begin position="6"/>
        <end position="27"/>
    </location>
</feature>
<evidence type="ECO:0000313" key="3">
    <source>
        <dbReference type="EMBL" id="RST70260.1"/>
    </source>
</evidence>
<reference evidence="4" key="1">
    <citation type="submission" date="2018-11" db="EMBL/GenBank/DDBJ databases">
        <title>Phylogenetic, genomic, and biogeographic characterization of a novel and ubiquitous marine invertebrate-associated Rickettsiales parasite, Candidatus Marinoinvertebrata rohwerii, gen. nov., sp. nov.</title>
        <authorList>
            <person name="Klinges J.G."/>
            <person name="Rosales S.M."/>
            <person name="Mcminds R."/>
            <person name="Shaver E.C."/>
            <person name="Shantz A."/>
            <person name="Peters E.C."/>
            <person name="Burkepile D.E."/>
            <person name="Silliman B.R."/>
            <person name="Vega Thurber R.L."/>
        </authorList>
    </citation>
    <scope>NUCLEOTIDE SEQUENCE [LARGE SCALE GENOMIC DNA]</scope>
    <source>
        <strain evidence="4">a_cerv_44</strain>
    </source>
</reference>
<name>A0A3S0ABV9_9RICK</name>
<feature type="coiled-coil region" evidence="1">
    <location>
        <begin position="64"/>
        <end position="95"/>
    </location>
</feature>
<protein>
    <submittedName>
        <fullName evidence="3">Uncharacterized protein</fullName>
    </submittedName>
</protein>
<proteinExistence type="predicted"/>
<gene>
    <name evidence="3" type="ORF">EIC27_01605</name>
</gene>
<comment type="caution">
    <text evidence="3">The sequence shown here is derived from an EMBL/GenBank/DDBJ whole genome shotgun (WGS) entry which is preliminary data.</text>
</comment>
<keyword evidence="2" id="KW-1133">Transmembrane helix</keyword>
<evidence type="ECO:0000313" key="4">
    <source>
        <dbReference type="Proteomes" id="UP000279470"/>
    </source>
</evidence>
<evidence type="ECO:0000256" key="1">
    <source>
        <dbReference type="SAM" id="Coils"/>
    </source>
</evidence>
<keyword evidence="1" id="KW-0175">Coiled coil</keyword>
<dbReference type="RefSeq" id="WP_126044415.1">
    <property type="nucleotide sequence ID" value="NZ_RXFM01000014.1"/>
</dbReference>
<keyword evidence="4" id="KW-1185">Reference proteome</keyword>
<dbReference type="Proteomes" id="UP000279470">
    <property type="component" value="Unassembled WGS sequence"/>
</dbReference>
<accession>A0A3S0ABV9</accession>
<organism evidence="3 4">
    <name type="scientific">Candidatus Aquarickettsia rohweri</name>
    <dbReference type="NCBI Taxonomy" id="2602574"/>
    <lineage>
        <taxon>Bacteria</taxon>
        <taxon>Pseudomonadati</taxon>
        <taxon>Pseudomonadota</taxon>
        <taxon>Alphaproteobacteria</taxon>
        <taxon>Rickettsiales</taxon>
        <taxon>Candidatus Midichloriaceae</taxon>
        <taxon>Candidatus Aquarickettsia</taxon>
    </lineage>
</organism>
<dbReference type="EMBL" id="RXFM01000014">
    <property type="protein sequence ID" value="RST70260.1"/>
    <property type="molecule type" value="Genomic_DNA"/>
</dbReference>
<dbReference type="AlphaFoldDB" id="A0A3S0ABV9"/>
<evidence type="ECO:0000256" key="2">
    <source>
        <dbReference type="SAM" id="Phobius"/>
    </source>
</evidence>
<keyword evidence="2" id="KW-0472">Membrane</keyword>